<keyword evidence="14" id="KW-1185">Reference proteome</keyword>
<evidence type="ECO:0000313" key="13">
    <source>
        <dbReference type="EMBL" id="KAG0656881.1"/>
    </source>
</evidence>
<dbReference type="InterPro" id="IPR050590">
    <property type="entry name" value="Exosome_comp_Rrp42_subfam"/>
</dbReference>
<dbReference type="InterPro" id="IPR001247">
    <property type="entry name" value="ExoRNase_PH_dom1"/>
</dbReference>
<dbReference type="EMBL" id="PUHQ01000090">
    <property type="protein sequence ID" value="KAG0656881.1"/>
    <property type="molecule type" value="Genomic_DNA"/>
</dbReference>
<evidence type="ECO:0000256" key="9">
    <source>
        <dbReference type="ARBA" id="ARBA00030617"/>
    </source>
</evidence>
<keyword evidence="7" id="KW-0694">RNA-binding</keyword>
<feature type="region of interest" description="Disordered" evidence="10">
    <location>
        <begin position="39"/>
        <end position="61"/>
    </location>
</feature>
<sequence length="303" mass="32491">MAAATAETPAASTSLTPALFKRLFPRPYLDRFLDENLRPDGRPLSEDHASRDVSVNTGSVSTAPSSALVRLGKTSVVCGITLEIAPPDLARPNQGFIVPNIDLSALCSPLFRPGPPPDQAQVLSSRLRNILLASNVLPLSSLVIEPGKAAWVVYLDIVCLNYDGGVLDAAVLAAVAALRNLKFPEASYDSDTGRTVCRRVSTQHPGTRIPPTYEPVSVSFGIYNGTVLCDPDLFESQLCSTELTIVLGTTSTPAGQKKEDPETAVLLSVYQAGAPLVDNSRETVKRCIAMARRRAEHLLRETL</sequence>
<feature type="domain" description="Exoribonuclease phosphorolytic" evidence="11">
    <location>
        <begin position="50"/>
        <end position="184"/>
    </location>
</feature>
<dbReference type="InterPro" id="IPR036345">
    <property type="entry name" value="ExoRNase_PH_dom2_sf"/>
</dbReference>
<dbReference type="GO" id="GO:0016075">
    <property type="term" value="P:rRNA catabolic process"/>
    <property type="evidence" value="ECO:0007669"/>
    <property type="project" value="TreeGrafter"/>
</dbReference>
<name>A0A9P7B3W0_RHOMI</name>
<dbReference type="Proteomes" id="UP000777482">
    <property type="component" value="Unassembled WGS sequence"/>
</dbReference>
<evidence type="ECO:0000256" key="4">
    <source>
        <dbReference type="ARBA" id="ARBA00022490"/>
    </source>
</evidence>
<dbReference type="GO" id="GO:0035925">
    <property type="term" value="F:mRNA 3'-UTR AU-rich region binding"/>
    <property type="evidence" value="ECO:0007669"/>
    <property type="project" value="TreeGrafter"/>
</dbReference>
<dbReference type="AlphaFoldDB" id="A0A9P7B3W0"/>
<dbReference type="GO" id="GO:0005730">
    <property type="term" value="C:nucleolus"/>
    <property type="evidence" value="ECO:0007669"/>
    <property type="project" value="UniProtKB-SubCell"/>
</dbReference>
<dbReference type="CDD" id="cd11369">
    <property type="entry name" value="RNase_PH_RRP43"/>
    <property type="match status" value="1"/>
</dbReference>
<dbReference type="Pfam" id="PF01138">
    <property type="entry name" value="RNase_PH"/>
    <property type="match status" value="1"/>
</dbReference>
<dbReference type="GO" id="GO:0034476">
    <property type="term" value="P:U5 snRNA 3'-end processing"/>
    <property type="evidence" value="ECO:0007669"/>
    <property type="project" value="TreeGrafter"/>
</dbReference>
<dbReference type="InterPro" id="IPR020568">
    <property type="entry name" value="Ribosomal_Su5_D2-typ_SF"/>
</dbReference>
<accession>A0A9P7B3W0</accession>
<feature type="domain" description="Exoribonuclease phosphorolytic" evidence="12">
    <location>
        <begin position="215"/>
        <end position="293"/>
    </location>
</feature>
<dbReference type="FunFam" id="3.30.230.70:FF:000017">
    <property type="entry name" value="Exosome complex component Rrp42"/>
    <property type="match status" value="1"/>
</dbReference>
<dbReference type="InterPro" id="IPR015847">
    <property type="entry name" value="ExoRNase_PH_dom2"/>
</dbReference>
<gene>
    <name evidence="13" type="ORF">C6P46_006902</name>
</gene>
<evidence type="ECO:0000256" key="3">
    <source>
        <dbReference type="ARBA" id="ARBA00006678"/>
    </source>
</evidence>
<evidence type="ECO:0000256" key="7">
    <source>
        <dbReference type="ARBA" id="ARBA00022884"/>
    </source>
</evidence>
<dbReference type="GO" id="GO:0000467">
    <property type="term" value="P:exonucleolytic trimming to generate mature 3'-end of 5.8S rRNA from tricistronic rRNA transcript (SSU-rRNA, 5.8S rRNA, LSU-rRNA)"/>
    <property type="evidence" value="ECO:0007669"/>
    <property type="project" value="TreeGrafter"/>
</dbReference>
<comment type="similarity">
    <text evidence="3">Belongs to the RNase PH family.</text>
</comment>
<dbReference type="GO" id="GO:0071035">
    <property type="term" value="P:nuclear polyadenylation-dependent rRNA catabolic process"/>
    <property type="evidence" value="ECO:0007669"/>
    <property type="project" value="TreeGrafter"/>
</dbReference>
<feature type="compositionally biased region" description="Basic and acidic residues" evidence="10">
    <location>
        <begin position="39"/>
        <end position="51"/>
    </location>
</feature>
<evidence type="ECO:0000256" key="1">
    <source>
        <dbReference type="ARBA" id="ARBA00004496"/>
    </source>
</evidence>
<comment type="subcellular location">
    <subcellularLocation>
        <location evidence="1">Cytoplasm</location>
    </subcellularLocation>
    <subcellularLocation>
        <location evidence="2">Nucleus</location>
        <location evidence="2">Nucleolus</location>
    </subcellularLocation>
</comment>
<dbReference type="InterPro" id="IPR033196">
    <property type="entry name" value="Rrp43"/>
</dbReference>
<dbReference type="GO" id="GO:0071028">
    <property type="term" value="P:nuclear mRNA surveillance"/>
    <property type="evidence" value="ECO:0007669"/>
    <property type="project" value="TreeGrafter"/>
</dbReference>
<dbReference type="SUPFAM" id="SSF55666">
    <property type="entry name" value="Ribonuclease PH domain 2-like"/>
    <property type="match status" value="1"/>
</dbReference>
<dbReference type="GO" id="GO:0034473">
    <property type="term" value="P:U1 snRNA 3'-end processing"/>
    <property type="evidence" value="ECO:0007669"/>
    <property type="project" value="TreeGrafter"/>
</dbReference>
<keyword evidence="6" id="KW-0271">Exosome</keyword>
<keyword evidence="5" id="KW-0698">rRNA processing</keyword>
<dbReference type="GO" id="GO:0071038">
    <property type="term" value="P:TRAMP-dependent tRNA surveillance pathway"/>
    <property type="evidence" value="ECO:0007669"/>
    <property type="project" value="TreeGrafter"/>
</dbReference>
<dbReference type="Gene3D" id="3.30.230.70">
    <property type="entry name" value="GHMP Kinase, N-terminal domain"/>
    <property type="match status" value="1"/>
</dbReference>
<evidence type="ECO:0000256" key="2">
    <source>
        <dbReference type="ARBA" id="ARBA00004604"/>
    </source>
</evidence>
<comment type="caution">
    <text evidence="13">The sequence shown here is derived from an EMBL/GenBank/DDBJ whole genome shotgun (WGS) entry which is preliminary data.</text>
</comment>
<dbReference type="GO" id="GO:0000176">
    <property type="term" value="C:nuclear exosome (RNase complex)"/>
    <property type="evidence" value="ECO:0007669"/>
    <property type="project" value="TreeGrafter"/>
</dbReference>
<dbReference type="GO" id="GO:0034475">
    <property type="term" value="P:U4 snRNA 3'-end processing"/>
    <property type="evidence" value="ECO:0007669"/>
    <property type="project" value="TreeGrafter"/>
</dbReference>
<organism evidence="13 14">
    <name type="scientific">Rhodotorula mucilaginosa</name>
    <name type="common">Yeast</name>
    <name type="synonym">Rhodotorula rubra</name>
    <dbReference type="NCBI Taxonomy" id="5537"/>
    <lineage>
        <taxon>Eukaryota</taxon>
        <taxon>Fungi</taxon>
        <taxon>Dikarya</taxon>
        <taxon>Basidiomycota</taxon>
        <taxon>Pucciniomycotina</taxon>
        <taxon>Microbotryomycetes</taxon>
        <taxon>Sporidiobolales</taxon>
        <taxon>Sporidiobolaceae</taxon>
        <taxon>Rhodotorula</taxon>
    </lineage>
</organism>
<dbReference type="OrthoDB" id="45882at2759"/>
<dbReference type="InterPro" id="IPR027408">
    <property type="entry name" value="PNPase/RNase_PH_dom_sf"/>
</dbReference>
<evidence type="ECO:0000256" key="8">
    <source>
        <dbReference type="ARBA" id="ARBA00023242"/>
    </source>
</evidence>
<keyword evidence="4" id="KW-0963">Cytoplasm</keyword>
<evidence type="ECO:0000256" key="5">
    <source>
        <dbReference type="ARBA" id="ARBA00022552"/>
    </source>
</evidence>
<evidence type="ECO:0000259" key="11">
    <source>
        <dbReference type="Pfam" id="PF01138"/>
    </source>
</evidence>
<protein>
    <recommendedName>
        <fullName evidence="9">Ribosomal RNA-processing protein 43</fullName>
    </recommendedName>
</protein>
<dbReference type="GO" id="GO:0000177">
    <property type="term" value="C:cytoplasmic exosome (RNase complex)"/>
    <property type="evidence" value="ECO:0007669"/>
    <property type="project" value="TreeGrafter"/>
</dbReference>
<proteinExistence type="inferred from homology"/>
<dbReference type="Pfam" id="PF03725">
    <property type="entry name" value="RNase_PH_C"/>
    <property type="match status" value="1"/>
</dbReference>
<evidence type="ECO:0000313" key="14">
    <source>
        <dbReference type="Proteomes" id="UP000777482"/>
    </source>
</evidence>
<dbReference type="PANTHER" id="PTHR11097">
    <property type="entry name" value="EXOSOME COMPLEX EXONUCLEASE RIBOSOMAL RNA PROCESSING PROTEIN"/>
    <property type="match status" value="1"/>
</dbReference>
<keyword evidence="8" id="KW-0539">Nucleus</keyword>
<dbReference type="SUPFAM" id="SSF54211">
    <property type="entry name" value="Ribosomal protein S5 domain 2-like"/>
    <property type="match status" value="1"/>
</dbReference>
<dbReference type="PANTHER" id="PTHR11097:SF9">
    <property type="entry name" value="EXOSOME COMPLEX COMPONENT RRP43"/>
    <property type="match status" value="1"/>
</dbReference>
<evidence type="ECO:0000256" key="10">
    <source>
        <dbReference type="SAM" id="MobiDB-lite"/>
    </source>
</evidence>
<reference evidence="13 14" key="1">
    <citation type="submission" date="2020-11" db="EMBL/GenBank/DDBJ databases">
        <title>Kefir isolates.</title>
        <authorList>
            <person name="Marcisauskas S."/>
            <person name="Kim Y."/>
            <person name="Blasche S."/>
        </authorList>
    </citation>
    <scope>NUCLEOTIDE SEQUENCE [LARGE SCALE GENOMIC DNA]</scope>
    <source>
        <strain evidence="13 14">KR</strain>
    </source>
</reference>
<evidence type="ECO:0000256" key="6">
    <source>
        <dbReference type="ARBA" id="ARBA00022835"/>
    </source>
</evidence>
<evidence type="ECO:0000259" key="12">
    <source>
        <dbReference type="Pfam" id="PF03725"/>
    </source>
</evidence>